<proteinExistence type="predicted"/>
<dbReference type="Proteomes" id="UP001153954">
    <property type="component" value="Unassembled WGS sequence"/>
</dbReference>
<dbReference type="AlphaFoldDB" id="A0AAU9UCI2"/>
<accession>A0AAU9UCI2</accession>
<evidence type="ECO:0000256" key="1">
    <source>
        <dbReference type="SAM" id="MobiDB-lite"/>
    </source>
</evidence>
<evidence type="ECO:0000313" key="2">
    <source>
        <dbReference type="EMBL" id="CAH2096793.1"/>
    </source>
</evidence>
<name>A0AAU9UCI2_EUPED</name>
<comment type="caution">
    <text evidence="2">The sequence shown here is derived from an EMBL/GenBank/DDBJ whole genome shotgun (WGS) entry which is preliminary data.</text>
</comment>
<evidence type="ECO:0000313" key="3">
    <source>
        <dbReference type="Proteomes" id="UP001153954"/>
    </source>
</evidence>
<feature type="region of interest" description="Disordered" evidence="1">
    <location>
        <begin position="87"/>
        <end position="116"/>
    </location>
</feature>
<protein>
    <submittedName>
        <fullName evidence="2">Uncharacterized protein</fullName>
    </submittedName>
</protein>
<dbReference type="EMBL" id="CAKOGL010000017">
    <property type="protein sequence ID" value="CAH2096793.1"/>
    <property type="molecule type" value="Genomic_DNA"/>
</dbReference>
<gene>
    <name evidence="2" type="ORF">EEDITHA_LOCUS12090</name>
</gene>
<sequence>MFSVIQFSEKDGGTVSIINNQWFTPRRCEVFWPPVKGTKAFERILADAKTPDEKWKIYSVQRVFCETDDIEKAKRKLKLVEDTSDLQTEAEAEPSFKRNRTKRYISTSDEDNDNHIRPPPLKKILYQITNISSCWQCMLRSL</sequence>
<organism evidence="2 3">
    <name type="scientific">Euphydryas editha</name>
    <name type="common">Edith's checkerspot</name>
    <dbReference type="NCBI Taxonomy" id="104508"/>
    <lineage>
        <taxon>Eukaryota</taxon>
        <taxon>Metazoa</taxon>
        <taxon>Ecdysozoa</taxon>
        <taxon>Arthropoda</taxon>
        <taxon>Hexapoda</taxon>
        <taxon>Insecta</taxon>
        <taxon>Pterygota</taxon>
        <taxon>Neoptera</taxon>
        <taxon>Endopterygota</taxon>
        <taxon>Lepidoptera</taxon>
        <taxon>Glossata</taxon>
        <taxon>Ditrysia</taxon>
        <taxon>Papilionoidea</taxon>
        <taxon>Nymphalidae</taxon>
        <taxon>Nymphalinae</taxon>
        <taxon>Euphydryas</taxon>
    </lineage>
</organism>
<reference evidence="2" key="1">
    <citation type="submission" date="2022-03" db="EMBL/GenBank/DDBJ databases">
        <authorList>
            <person name="Tunstrom K."/>
        </authorList>
    </citation>
    <scope>NUCLEOTIDE SEQUENCE</scope>
</reference>
<keyword evidence="3" id="KW-1185">Reference proteome</keyword>